<name>A0A1C5HLK6_9ACTN</name>
<keyword evidence="2" id="KW-0812">Transmembrane</keyword>
<accession>A0A1C5HLK6</accession>
<feature type="transmembrane region" description="Helical" evidence="2">
    <location>
        <begin position="154"/>
        <end position="179"/>
    </location>
</feature>
<protein>
    <submittedName>
        <fullName evidence="3">Uncharacterized protein</fullName>
    </submittedName>
</protein>
<evidence type="ECO:0000256" key="2">
    <source>
        <dbReference type="SAM" id="Phobius"/>
    </source>
</evidence>
<keyword evidence="2" id="KW-1133">Transmembrane helix</keyword>
<feature type="transmembrane region" description="Helical" evidence="2">
    <location>
        <begin position="64"/>
        <end position="91"/>
    </location>
</feature>
<feature type="transmembrane region" description="Helical" evidence="2">
    <location>
        <begin position="21"/>
        <end position="44"/>
    </location>
</feature>
<dbReference type="Proteomes" id="UP000199408">
    <property type="component" value="Unassembled WGS sequence"/>
</dbReference>
<evidence type="ECO:0000313" key="3">
    <source>
        <dbReference type="EMBL" id="SCG46900.1"/>
    </source>
</evidence>
<dbReference type="AlphaFoldDB" id="A0A1C5HLK6"/>
<dbReference type="STRING" id="47864.GA0070560_10532"/>
<proteinExistence type="predicted"/>
<reference evidence="4" key="1">
    <citation type="submission" date="2016-06" db="EMBL/GenBank/DDBJ databases">
        <authorList>
            <person name="Varghese N."/>
        </authorList>
    </citation>
    <scope>NUCLEOTIDE SEQUENCE [LARGE SCALE GENOMIC DNA]</scope>
    <source>
        <strain evidence="4">DSM 43171</strain>
    </source>
</reference>
<feature type="transmembrane region" description="Helical" evidence="2">
    <location>
        <begin position="103"/>
        <end position="127"/>
    </location>
</feature>
<dbReference type="EMBL" id="FMDN01000005">
    <property type="protein sequence ID" value="SCG46900.1"/>
    <property type="molecule type" value="Genomic_DNA"/>
</dbReference>
<keyword evidence="2" id="KW-0472">Membrane</keyword>
<gene>
    <name evidence="3" type="ORF">GA0070560_10532</name>
</gene>
<feature type="region of interest" description="Disordered" evidence="1">
    <location>
        <begin position="208"/>
        <end position="289"/>
    </location>
</feature>
<keyword evidence="4" id="KW-1185">Reference proteome</keyword>
<organism evidence="3 4">
    <name type="scientific">Micromonospora halophytica</name>
    <dbReference type="NCBI Taxonomy" id="47864"/>
    <lineage>
        <taxon>Bacteria</taxon>
        <taxon>Bacillati</taxon>
        <taxon>Actinomycetota</taxon>
        <taxon>Actinomycetes</taxon>
        <taxon>Micromonosporales</taxon>
        <taxon>Micromonosporaceae</taxon>
        <taxon>Micromonospora</taxon>
    </lineage>
</organism>
<sequence>MVDSQHTPARTRPAVVTISSYLLILFAVLQVISLIITLSTIGALREALDEAYRGTAANGAQNVADFAIAFTIGAAVVGLLFAIVLAVLGLFNNRGSNGTRIATWVLGGIVFCCCGFGTVSNAAGGFANNTGPTNGDMPSGEEVQRRLEEALPSWYGPVTILLAVLGLLSLLAALILLALPKSNEFFRKPKQGWEPPVPGAVYPGQPAYPATPGYPQSGYPPAPGQPGYPSAPDQPGYPSASGQPGTPQPPSGSEWQAPPGQPPSTGPADPSRPADGPDQPGGSNPPSAG</sequence>
<evidence type="ECO:0000256" key="1">
    <source>
        <dbReference type="SAM" id="MobiDB-lite"/>
    </source>
</evidence>
<evidence type="ECO:0000313" key="4">
    <source>
        <dbReference type="Proteomes" id="UP000199408"/>
    </source>
</evidence>